<gene>
    <name evidence="2" type="ORF">C8F04DRAFT_1201377</name>
</gene>
<feature type="signal peptide" evidence="1">
    <location>
        <begin position="1"/>
        <end position="34"/>
    </location>
</feature>
<feature type="chain" id="PRO_5042122879" evidence="1">
    <location>
        <begin position="35"/>
        <end position="390"/>
    </location>
</feature>
<sequence>MLSLRVVFLVRPVPKARFILLLLRLASLIPCSGSAVIRPPGRNLRSEGRNEITHMVDAAKEVGVKFFHLSSGLDIPKLTGGKFKHVVVTELRTGVSSFEGRGCEEGGFHGTMGQYGVRRELSIKEVEFLYPSGSRPILHIDWAKFCPELRVQDGATRRLVMNTTFDGQGYWRPVPPWQFRVDSEFQGKAKCSEFELETINLRRDAGGITVLRAELWERVVAWNQPAIHGMDDGNTATSFFNRAGPRISWLSRRVKVASSRGLGVQLFVVLTADYYGASACYPGRLSNGNSEHGHGRGVRLRCGFKLDGLILYCGDDGNYRRVPELVKDGQLEGRKGDGQDETLTEMPVLARVISVLRRLRLTWIQPTMNAVCYTDTGNSQRPGGLGIHRN</sequence>
<evidence type="ECO:0000313" key="2">
    <source>
        <dbReference type="EMBL" id="KAJ7016894.1"/>
    </source>
</evidence>
<keyword evidence="3" id="KW-1185">Reference proteome</keyword>
<comment type="caution">
    <text evidence="2">The sequence shown here is derived from an EMBL/GenBank/DDBJ whole genome shotgun (WGS) entry which is preliminary data.</text>
</comment>
<organism evidence="2 3">
    <name type="scientific">Mycena alexandri</name>
    <dbReference type="NCBI Taxonomy" id="1745969"/>
    <lineage>
        <taxon>Eukaryota</taxon>
        <taxon>Fungi</taxon>
        <taxon>Dikarya</taxon>
        <taxon>Basidiomycota</taxon>
        <taxon>Agaricomycotina</taxon>
        <taxon>Agaricomycetes</taxon>
        <taxon>Agaricomycetidae</taxon>
        <taxon>Agaricales</taxon>
        <taxon>Marasmiineae</taxon>
        <taxon>Mycenaceae</taxon>
        <taxon>Mycena</taxon>
    </lineage>
</organism>
<dbReference type="EMBL" id="JARJCM010000454">
    <property type="protein sequence ID" value="KAJ7016894.1"/>
    <property type="molecule type" value="Genomic_DNA"/>
</dbReference>
<protein>
    <submittedName>
        <fullName evidence="2">Uncharacterized protein</fullName>
    </submittedName>
</protein>
<dbReference type="Proteomes" id="UP001218188">
    <property type="component" value="Unassembled WGS sequence"/>
</dbReference>
<accession>A0AAD6RWZ1</accession>
<reference evidence="2" key="1">
    <citation type="submission" date="2023-03" db="EMBL/GenBank/DDBJ databases">
        <title>Massive genome expansion in bonnet fungi (Mycena s.s.) driven by repeated elements and novel gene families across ecological guilds.</title>
        <authorList>
            <consortium name="Lawrence Berkeley National Laboratory"/>
            <person name="Harder C.B."/>
            <person name="Miyauchi S."/>
            <person name="Viragh M."/>
            <person name="Kuo A."/>
            <person name="Thoen E."/>
            <person name="Andreopoulos B."/>
            <person name="Lu D."/>
            <person name="Skrede I."/>
            <person name="Drula E."/>
            <person name="Henrissat B."/>
            <person name="Morin E."/>
            <person name="Kohler A."/>
            <person name="Barry K."/>
            <person name="LaButti K."/>
            <person name="Morin E."/>
            <person name="Salamov A."/>
            <person name="Lipzen A."/>
            <person name="Mereny Z."/>
            <person name="Hegedus B."/>
            <person name="Baldrian P."/>
            <person name="Stursova M."/>
            <person name="Weitz H."/>
            <person name="Taylor A."/>
            <person name="Grigoriev I.V."/>
            <person name="Nagy L.G."/>
            <person name="Martin F."/>
            <person name="Kauserud H."/>
        </authorList>
    </citation>
    <scope>NUCLEOTIDE SEQUENCE</scope>
    <source>
        <strain evidence="2">CBHHK200</strain>
    </source>
</reference>
<keyword evidence="1" id="KW-0732">Signal</keyword>
<proteinExistence type="predicted"/>
<dbReference type="AlphaFoldDB" id="A0AAD6RWZ1"/>
<evidence type="ECO:0000256" key="1">
    <source>
        <dbReference type="SAM" id="SignalP"/>
    </source>
</evidence>
<evidence type="ECO:0000313" key="3">
    <source>
        <dbReference type="Proteomes" id="UP001218188"/>
    </source>
</evidence>
<name>A0AAD6RWZ1_9AGAR</name>